<dbReference type="KEGG" id="fak:FUA48_15620"/>
<keyword evidence="1" id="KW-1133">Transmembrane helix</keyword>
<accession>A0A5B9FUF4</accession>
<feature type="transmembrane region" description="Helical" evidence="1">
    <location>
        <begin position="128"/>
        <end position="145"/>
    </location>
</feature>
<dbReference type="RefSeq" id="WP_147584389.1">
    <property type="nucleotide sequence ID" value="NZ_CP042831.1"/>
</dbReference>
<evidence type="ECO:0000313" key="2">
    <source>
        <dbReference type="EMBL" id="QEE50953.1"/>
    </source>
</evidence>
<keyword evidence="1" id="KW-0812">Transmembrane</keyword>
<keyword evidence="3" id="KW-1185">Reference proteome</keyword>
<dbReference type="Gene3D" id="1.20.210.10">
    <property type="entry name" value="Cytochrome c oxidase-like, subunit I domain"/>
    <property type="match status" value="1"/>
</dbReference>
<name>A0A5B9FUF4_9FLAO</name>
<reference evidence="2 3" key="1">
    <citation type="submission" date="2019-08" db="EMBL/GenBank/DDBJ databases">
        <title>Flavobacterium alkalisoli sp. nov., isolated from rhizosphere soil of Suaeda salsa.</title>
        <authorList>
            <person name="Sun J.-Q."/>
            <person name="Xu L."/>
        </authorList>
    </citation>
    <scope>NUCLEOTIDE SEQUENCE [LARGE SCALE GENOMIC DNA]</scope>
    <source>
        <strain evidence="2 3">XS-5</strain>
    </source>
</reference>
<proteinExistence type="predicted"/>
<dbReference type="OrthoDB" id="1376924at2"/>
<feature type="transmembrane region" description="Helical" evidence="1">
    <location>
        <begin position="70"/>
        <end position="92"/>
    </location>
</feature>
<keyword evidence="1" id="KW-0472">Membrane</keyword>
<dbReference type="Proteomes" id="UP000321222">
    <property type="component" value="Chromosome"/>
</dbReference>
<sequence length="154" mass="18157">MNRYIKEIIWLIIILLPTFFLYTQEDTINIDIYDIYYVMDRLTFIAVIFTLLGFLVYGIRSLTYKFRDNFINIVFLIFTVIVALLWIEIIIINDKLSSSGGWTLYPPLSAQPQKIEHEEYYFIAKEPVMLIIEAAIISIALYTTYRMGKNKKTS</sequence>
<feature type="transmembrane region" description="Helical" evidence="1">
    <location>
        <begin position="35"/>
        <end position="58"/>
    </location>
</feature>
<feature type="transmembrane region" description="Helical" evidence="1">
    <location>
        <begin position="7"/>
        <end position="23"/>
    </location>
</feature>
<gene>
    <name evidence="2" type="ORF">FUA48_15620</name>
</gene>
<dbReference type="EMBL" id="CP042831">
    <property type="protein sequence ID" value="QEE50953.1"/>
    <property type="molecule type" value="Genomic_DNA"/>
</dbReference>
<protein>
    <submittedName>
        <fullName evidence="2">Uncharacterized protein</fullName>
    </submittedName>
</protein>
<organism evidence="2 3">
    <name type="scientific">Flavobacterium alkalisoli</name>
    <dbReference type="NCBI Taxonomy" id="2602769"/>
    <lineage>
        <taxon>Bacteria</taxon>
        <taxon>Pseudomonadati</taxon>
        <taxon>Bacteroidota</taxon>
        <taxon>Flavobacteriia</taxon>
        <taxon>Flavobacteriales</taxon>
        <taxon>Flavobacteriaceae</taxon>
        <taxon>Flavobacterium</taxon>
    </lineage>
</organism>
<evidence type="ECO:0000313" key="3">
    <source>
        <dbReference type="Proteomes" id="UP000321222"/>
    </source>
</evidence>
<dbReference type="InterPro" id="IPR036927">
    <property type="entry name" value="Cyt_c_oxase-like_su1_sf"/>
</dbReference>
<dbReference type="SUPFAM" id="SSF81442">
    <property type="entry name" value="Cytochrome c oxidase subunit I-like"/>
    <property type="match status" value="1"/>
</dbReference>
<evidence type="ECO:0000256" key="1">
    <source>
        <dbReference type="SAM" id="Phobius"/>
    </source>
</evidence>
<dbReference type="AlphaFoldDB" id="A0A5B9FUF4"/>